<evidence type="ECO:0000256" key="4">
    <source>
        <dbReference type="ARBA" id="ARBA00023033"/>
    </source>
</evidence>
<dbReference type="Pfam" id="PF00296">
    <property type="entry name" value="Bac_luciferase"/>
    <property type="match status" value="1"/>
</dbReference>
<comment type="caution">
    <text evidence="6">The sequence shown here is derived from an EMBL/GenBank/DDBJ whole genome shotgun (WGS) entry which is preliminary data.</text>
</comment>
<evidence type="ECO:0000256" key="3">
    <source>
        <dbReference type="ARBA" id="ARBA00023002"/>
    </source>
</evidence>
<dbReference type="STRING" id="1280514.AXFE_02550"/>
<proteinExistence type="predicted"/>
<evidence type="ECO:0000256" key="2">
    <source>
        <dbReference type="ARBA" id="ARBA00022643"/>
    </source>
</evidence>
<dbReference type="OrthoDB" id="4288123at2"/>
<dbReference type="InterPro" id="IPR050172">
    <property type="entry name" value="SsuD_RutA_monooxygenase"/>
</dbReference>
<keyword evidence="2" id="KW-0288">FMN</keyword>
<reference evidence="6 7" key="1">
    <citation type="submission" date="2015-01" db="EMBL/GenBank/DDBJ databases">
        <title>Draft genome of the acidophilic iron oxidizer Acidithrix ferrooxidans strain Py-F3.</title>
        <authorList>
            <person name="Poehlein A."/>
            <person name="Eisen S."/>
            <person name="Schloemann M."/>
            <person name="Johnson B.D."/>
            <person name="Daniel R."/>
            <person name="Muehling M."/>
        </authorList>
    </citation>
    <scope>NUCLEOTIDE SEQUENCE [LARGE SCALE GENOMIC DNA]</scope>
    <source>
        <strain evidence="6 7">Py-F3</strain>
    </source>
</reference>
<evidence type="ECO:0000313" key="7">
    <source>
        <dbReference type="Proteomes" id="UP000032360"/>
    </source>
</evidence>
<dbReference type="EMBL" id="JXYS01000004">
    <property type="protein sequence ID" value="KJF18850.1"/>
    <property type="molecule type" value="Genomic_DNA"/>
</dbReference>
<dbReference type="Gene3D" id="3.20.20.30">
    <property type="entry name" value="Luciferase-like domain"/>
    <property type="match status" value="1"/>
</dbReference>
<evidence type="ECO:0000259" key="5">
    <source>
        <dbReference type="Pfam" id="PF00296"/>
    </source>
</evidence>
<dbReference type="RefSeq" id="WP_052604083.1">
    <property type="nucleotide sequence ID" value="NZ_JXYS01000004.1"/>
</dbReference>
<organism evidence="6 7">
    <name type="scientific">Acidithrix ferrooxidans</name>
    <dbReference type="NCBI Taxonomy" id="1280514"/>
    <lineage>
        <taxon>Bacteria</taxon>
        <taxon>Bacillati</taxon>
        <taxon>Actinomycetota</taxon>
        <taxon>Acidimicrobiia</taxon>
        <taxon>Acidimicrobiales</taxon>
        <taxon>Acidimicrobiaceae</taxon>
        <taxon>Acidithrix</taxon>
    </lineage>
</organism>
<dbReference type="AlphaFoldDB" id="A0A0D8HLH8"/>
<feature type="domain" description="Luciferase-like" evidence="5">
    <location>
        <begin position="15"/>
        <end position="189"/>
    </location>
</feature>
<dbReference type="GO" id="GO:0052749">
    <property type="term" value="F:glucose-6-phosphate dehydrogenase (coenzyme F420) activity"/>
    <property type="evidence" value="ECO:0007669"/>
    <property type="project" value="UniProtKB-EC"/>
</dbReference>
<evidence type="ECO:0000313" key="6">
    <source>
        <dbReference type="EMBL" id="KJF18850.1"/>
    </source>
</evidence>
<gene>
    <name evidence="6" type="primary">fgd1</name>
    <name evidence="6" type="ORF">AXFE_02550</name>
</gene>
<dbReference type="InterPro" id="IPR036661">
    <property type="entry name" value="Luciferase-like_sf"/>
</dbReference>
<sequence>MRHLRFGVQVSELTTDIESLVKLAQRAEALGFSSIFLPDHLGGDQWSPISALTAIALGTKEISLGALVFCNDYRHPVVLAQELACLSVISSGRLEFGLGAGWMKADYERAGIAMDSPSKRIARLEEALIVMKGLFLGSAFSYFGEYYQLENASTITIPEGMAPKLIVGGGGKKMLEVASRHGDVVGVNVNLASGAVGPSLVAEVGPNAFDEKLKWVNSYMGDRIGEVDLQCLSFIAKVGPDANDWIDSMAPAFGISGKEAREIPIVLSGTVDQVAETILARRREYGFNYWVIHQNELEEFAPVVAALQGE</sequence>
<keyword evidence="7" id="KW-1185">Reference proteome</keyword>
<evidence type="ECO:0000256" key="1">
    <source>
        <dbReference type="ARBA" id="ARBA00022630"/>
    </source>
</evidence>
<dbReference type="NCBIfam" id="TIGR03621">
    <property type="entry name" value="F420_MSMEG_2516"/>
    <property type="match status" value="1"/>
</dbReference>
<accession>A0A0D8HLH8</accession>
<dbReference type="Proteomes" id="UP000032360">
    <property type="component" value="Unassembled WGS sequence"/>
</dbReference>
<dbReference type="SUPFAM" id="SSF51679">
    <property type="entry name" value="Bacterial luciferase-like"/>
    <property type="match status" value="1"/>
</dbReference>
<keyword evidence="1" id="KW-0285">Flavoprotein</keyword>
<dbReference type="PANTHER" id="PTHR42847">
    <property type="entry name" value="ALKANESULFONATE MONOOXYGENASE"/>
    <property type="match status" value="1"/>
</dbReference>
<dbReference type="EC" id="1.1.98.2" evidence="6"/>
<dbReference type="InterPro" id="IPR011251">
    <property type="entry name" value="Luciferase-like_dom"/>
</dbReference>
<keyword evidence="3 6" id="KW-0560">Oxidoreductase</keyword>
<protein>
    <submittedName>
        <fullName evidence="6">F420-dependent glucose-6-phosphate dehydrogenase</fullName>
        <ecNumber evidence="6">1.1.98.2</ecNumber>
    </submittedName>
</protein>
<dbReference type="GO" id="GO:0008726">
    <property type="term" value="F:alkanesulfonate monooxygenase activity"/>
    <property type="evidence" value="ECO:0007669"/>
    <property type="project" value="TreeGrafter"/>
</dbReference>
<keyword evidence="4" id="KW-0503">Monooxygenase</keyword>
<name>A0A0D8HLH8_9ACTN</name>
<dbReference type="PANTHER" id="PTHR42847:SF4">
    <property type="entry name" value="ALKANESULFONATE MONOOXYGENASE-RELATED"/>
    <property type="match status" value="1"/>
</dbReference>
<dbReference type="GO" id="GO:0046306">
    <property type="term" value="P:alkanesulfonate catabolic process"/>
    <property type="evidence" value="ECO:0007669"/>
    <property type="project" value="TreeGrafter"/>
</dbReference>
<dbReference type="InterPro" id="IPR019923">
    <property type="entry name" value="Lucif-like_OxRdtase_MSMEG_2516"/>
</dbReference>